<dbReference type="PRINTS" id="PR00413">
    <property type="entry name" value="HADHALOGNASE"/>
</dbReference>
<keyword evidence="6" id="KW-1185">Reference proteome</keyword>
<dbReference type="SUPFAM" id="SSF56784">
    <property type="entry name" value="HAD-like"/>
    <property type="match status" value="1"/>
</dbReference>
<dbReference type="Gene3D" id="1.10.150.520">
    <property type="match status" value="1"/>
</dbReference>
<dbReference type="InterPro" id="IPR023214">
    <property type="entry name" value="HAD_sf"/>
</dbReference>
<keyword evidence="3 5" id="KW-0378">Hydrolase</keyword>
<evidence type="ECO:0000313" key="5">
    <source>
        <dbReference type="EMBL" id="CAG9621899.1"/>
    </source>
</evidence>
<dbReference type="PANTHER" id="PTHR46470">
    <property type="entry name" value="N-ACYLNEURAMINATE-9-PHOSPHATASE"/>
    <property type="match status" value="1"/>
</dbReference>
<keyword evidence="2" id="KW-0479">Metal-binding</keyword>
<dbReference type="NCBIfam" id="TIGR01549">
    <property type="entry name" value="HAD-SF-IA-v1"/>
    <property type="match status" value="1"/>
</dbReference>
<protein>
    <submittedName>
        <fullName evidence="5">Phosphoglycolate phosphatase</fullName>
        <ecNumber evidence="5">3.1.3.18</ecNumber>
    </submittedName>
</protein>
<dbReference type="RefSeq" id="WP_230501886.1">
    <property type="nucleotide sequence ID" value="NZ_CAKJTJ010000014.1"/>
</dbReference>
<dbReference type="InterPro" id="IPR051400">
    <property type="entry name" value="HAD-like_hydrolase"/>
</dbReference>
<keyword evidence="4" id="KW-0460">Magnesium</keyword>
<name>A0ABM8YPP3_9BACI</name>
<sequence length="233" mass="26954">MIKAVIFDLDGTLLDREQSIEKFVWAQYDKFSSAFLGVSQSDYVKRFIELDEKGYVWKDKVYQQLIDVFNITSVTWEELLQDYWDNFSKYCVPFEGLTTTLDFLYERKIQLGIISNGYTQFQLSNIGSLNIRNYFQIICISENEGTKKPEAAIFNNTLAKIGVVASECIYVGDHSINDIRGANEVGMKTIWKEVPEWDQTDADYTIKNLKEITEIIQALISKEDCDCYINKVT</sequence>
<dbReference type="GO" id="GO:0008967">
    <property type="term" value="F:phosphoglycolate phosphatase activity"/>
    <property type="evidence" value="ECO:0007669"/>
    <property type="project" value="UniProtKB-EC"/>
</dbReference>
<dbReference type="SFLD" id="SFLDG01129">
    <property type="entry name" value="C1.5:_HAD__Beta-PGM__Phosphata"/>
    <property type="match status" value="1"/>
</dbReference>
<dbReference type="NCBIfam" id="TIGR01509">
    <property type="entry name" value="HAD-SF-IA-v3"/>
    <property type="match status" value="1"/>
</dbReference>
<dbReference type="Gene3D" id="3.40.50.1000">
    <property type="entry name" value="HAD superfamily/HAD-like"/>
    <property type="match status" value="1"/>
</dbReference>
<dbReference type="Pfam" id="PF13419">
    <property type="entry name" value="HAD_2"/>
    <property type="match status" value="1"/>
</dbReference>
<evidence type="ECO:0000256" key="3">
    <source>
        <dbReference type="ARBA" id="ARBA00022801"/>
    </source>
</evidence>
<comment type="cofactor">
    <cofactor evidence="1">
        <name>Mg(2+)</name>
        <dbReference type="ChEBI" id="CHEBI:18420"/>
    </cofactor>
</comment>
<dbReference type="EC" id="3.1.3.18" evidence="5"/>
<dbReference type="EMBL" id="CAKJTJ010000014">
    <property type="protein sequence ID" value="CAG9621899.1"/>
    <property type="molecule type" value="Genomic_DNA"/>
</dbReference>
<accession>A0ABM8YPP3</accession>
<dbReference type="InterPro" id="IPR036412">
    <property type="entry name" value="HAD-like_sf"/>
</dbReference>
<dbReference type="InterPro" id="IPR006439">
    <property type="entry name" value="HAD-SF_hydro_IA"/>
</dbReference>
<dbReference type="SFLD" id="SFLDS00003">
    <property type="entry name" value="Haloacid_Dehalogenase"/>
    <property type="match status" value="1"/>
</dbReference>
<evidence type="ECO:0000256" key="1">
    <source>
        <dbReference type="ARBA" id="ARBA00001946"/>
    </source>
</evidence>
<dbReference type="PANTHER" id="PTHR46470:SF2">
    <property type="entry name" value="GLYCERALDEHYDE 3-PHOSPHATE PHOSPHATASE"/>
    <property type="match status" value="1"/>
</dbReference>
<dbReference type="InterPro" id="IPR041492">
    <property type="entry name" value="HAD_2"/>
</dbReference>
<organism evidence="5 6">
    <name type="scientific">Sutcliffiella rhizosphaerae</name>
    <dbReference type="NCBI Taxonomy" id="2880967"/>
    <lineage>
        <taxon>Bacteria</taxon>
        <taxon>Bacillati</taxon>
        <taxon>Bacillota</taxon>
        <taxon>Bacilli</taxon>
        <taxon>Bacillales</taxon>
        <taxon>Bacillaceae</taxon>
        <taxon>Sutcliffiella</taxon>
    </lineage>
</organism>
<comment type="caution">
    <text evidence="5">The sequence shown here is derived from an EMBL/GenBank/DDBJ whole genome shotgun (WGS) entry which is preliminary data.</text>
</comment>
<reference evidence="5 6" key="1">
    <citation type="submission" date="2021-10" db="EMBL/GenBank/DDBJ databases">
        <authorList>
            <person name="Criscuolo A."/>
        </authorList>
    </citation>
    <scope>NUCLEOTIDE SEQUENCE [LARGE SCALE GENOMIC DNA]</scope>
    <source>
        <strain evidence="6">CIP 111883</strain>
    </source>
</reference>
<dbReference type="Proteomes" id="UP000789833">
    <property type="component" value="Unassembled WGS sequence"/>
</dbReference>
<evidence type="ECO:0000313" key="6">
    <source>
        <dbReference type="Proteomes" id="UP000789833"/>
    </source>
</evidence>
<gene>
    <name evidence="5" type="primary">gph_4</name>
    <name evidence="5" type="ORF">BACCIP111883_02690</name>
</gene>
<proteinExistence type="predicted"/>
<evidence type="ECO:0000256" key="2">
    <source>
        <dbReference type="ARBA" id="ARBA00022723"/>
    </source>
</evidence>
<evidence type="ECO:0000256" key="4">
    <source>
        <dbReference type="ARBA" id="ARBA00022842"/>
    </source>
</evidence>